<dbReference type="EMBL" id="LR798376">
    <property type="protein sequence ID" value="CAB5227198.1"/>
    <property type="molecule type" value="Genomic_DNA"/>
</dbReference>
<organism evidence="1">
    <name type="scientific">uncultured Caudovirales phage</name>
    <dbReference type="NCBI Taxonomy" id="2100421"/>
    <lineage>
        <taxon>Viruses</taxon>
        <taxon>Duplodnaviria</taxon>
        <taxon>Heunggongvirae</taxon>
        <taxon>Uroviricota</taxon>
        <taxon>Caudoviricetes</taxon>
        <taxon>Peduoviridae</taxon>
        <taxon>Maltschvirus</taxon>
        <taxon>Maltschvirus maltsch</taxon>
    </lineage>
</organism>
<dbReference type="EMBL" id="LR797030">
    <property type="protein sequence ID" value="CAB4182941.1"/>
    <property type="molecule type" value="Genomic_DNA"/>
</dbReference>
<evidence type="ECO:0000313" key="4">
    <source>
        <dbReference type="EMBL" id="CAB5227198.1"/>
    </source>
</evidence>
<accession>A0A6J5QN39</accession>
<dbReference type="SUPFAM" id="SSF48295">
    <property type="entry name" value="TrpR-like"/>
    <property type="match status" value="1"/>
</dbReference>
<reference evidence="1" key="1">
    <citation type="submission" date="2020-05" db="EMBL/GenBank/DDBJ databases">
        <authorList>
            <person name="Chiriac C."/>
            <person name="Salcher M."/>
            <person name="Ghai R."/>
            <person name="Kavagutti S V."/>
        </authorList>
    </citation>
    <scope>NUCLEOTIDE SEQUENCE</scope>
</reference>
<dbReference type="EMBL" id="LR797268">
    <property type="protein sequence ID" value="CAB4197538.1"/>
    <property type="molecule type" value="Genomic_DNA"/>
</dbReference>
<proteinExistence type="predicted"/>
<evidence type="ECO:0008006" key="5">
    <source>
        <dbReference type="Google" id="ProtNLM"/>
    </source>
</evidence>
<dbReference type="GO" id="GO:0043565">
    <property type="term" value="F:sequence-specific DNA binding"/>
    <property type="evidence" value="ECO:0007669"/>
    <property type="project" value="InterPro"/>
</dbReference>
<gene>
    <name evidence="1" type="ORF">UFOVP1077_30</name>
    <name evidence="2" type="ORF">UFOVP1316_18</name>
    <name evidence="3" type="ORF">UFOVP1428_27</name>
    <name evidence="4" type="ORF">UFOVP1526_17</name>
</gene>
<protein>
    <recommendedName>
        <fullName evidence="5">Homeodomain-like domain containing protein</fullName>
    </recommendedName>
</protein>
<name>A0A6J5QN39_9CAUD</name>
<dbReference type="EMBL" id="LR797374">
    <property type="protein sequence ID" value="CAB4211395.1"/>
    <property type="molecule type" value="Genomic_DNA"/>
</dbReference>
<evidence type="ECO:0000313" key="3">
    <source>
        <dbReference type="EMBL" id="CAB4211395.1"/>
    </source>
</evidence>
<evidence type="ECO:0000313" key="2">
    <source>
        <dbReference type="EMBL" id="CAB4197538.1"/>
    </source>
</evidence>
<dbReference type="InterPro" id="IPR010921">
    <property type="entry name" value="Trp_repressor/repl_initiator"/>
</dbReference>
<sequence>MGREGNYANGERNGRARWSDHDVELVRQLRDGGMRYAEIALKMGLSINLVRDWCQYRKRCEPTHKAA</sequence>
<evidence type="ECO:0000313" key="1">
    <source>
        <dbReference type="EMBL" id="CAB4182941.1"/>
    </source>
</evidence>